<dbReference type="InterPro" id="IPR053830">
    <property type="entry name" value="DUF6922"/>
</dbReference>
<sequence>MAVVKKNNRVPNLDRVFFWDFDIDAMDFEKAYKTIIARIIERGGQGEMDEIVRFYGHEKVIKAIRDEIYFLPNYAIDRALKFFPELNKEEMYCYINRKDKPYHWI</sequence>
<dbReference type="AlphaFoldDB" id="A0A227NLS1"/>
<name>A0A227NLS1_9FLAO</name>
<comment type="caution">
    <text evidence="2">The sequence shown here is derived from an EMBL/GenBank/DDBJ whole genome shotgun (WGS) entry which is preliminary data.</text>
</comment>
<dbReference type="EMBL" id="MUGS01000064">
    <property type="protein sequence ID" value="OXE98654.1"/>
    <property type="molecule type" value="Genomic_DNA"/>
</dbReference>
<keyword evidence="3" id="KW-1185">Reference proteome</keyword>
<accession>A0A227NLS1</accession>
<reference evidence="2 3" key="1">
    <citation type="submission" date="2016-11" db="EMBL/GenBank/DDBJ databases">
        <title>Whole genomes of Flavobacteriaceae.</title>
        <authorList>
            <person name="Stine C."/>
            <person name="Li C."/>
            <person name="Tadesse D."/>
        </authorList>
    </citation>
    <scope>NUCLEOTIDE SEQUENCE [LARGE SCALE GENOMIC DNA]</scope>
    <source>
        <strain evidence="2 3">DSM 24704</strain>
    </source>
</reference>
<dbReference type="Proteomes" id="UP000214684">
    <property type="component" value="Unassembled WGS sequence"/>
</dbReference>
<evidence type="ECO:0000313" key="2">
    <source>
        <dbReference type="EMBL" id="OXE98654.1"/>
    </source>
</evidence>
<evidence type="ECO:0000313" key="3">
    <source>
        <dbReference type="Proteomes" id="UP000214684"/>
    </source>
</evidence>
<protein>
    <recommendedName>
        <fullName evidence="1">DUF6922 domain-containing protein</fullName>
    </recommendedName>
</protein>
<feature type="domain" description="DUF6922" evidence="1">
    <location>
        <begin position="14"/>
        <end position="64"/>
    </location>
</feature>
<dbReference type="RefSeq" id="WP_089481703.1">
    <property type="nucleotide sequence ID" value="NZ_MUGS01000064.1"/>
</dbReference>
<organism evidence="2 3">
    <name type="scientific">Flavobacterium araucananum</name>
    <dbReference type="NCBI Taxonomy" id="946678"/>
    <lineage>
        <taxon>Bacteria</taxon>
        <taxon>Pseudomonadati</taxon>
        <taxon>Bacteroidota</taxon>
        <taxon>Flavobacteriia</taxon>
        <taxon>Flavobacteriales</taxon>
        <taxon>Flavobacteriaceae</taxon>
        <taxon>Flavobacterium</taxon>
    </lineage>
</organism>
<gene>
    <name evidence="2" type="ORF">B0A64_22430</name>
</gene>
<dbReference type="Pfam" id="PF21956">
    <property type="entry name" value="DUF6922"/>
    <property type="match status" value="1"/>
</dbReference>
<evidence type="ECO:0000259" key="1">
    <source>
        <dbReference type="Pfam" id="PF21956"/>
    </source>
</evidence>
<proteinExistence type="predicted"/>
<dbReference type="OrthoDB" id="1364214at2"/>